<sequence>MATFICQVLRMKDIPVVSALKFKYEYSKFINTGDINSITLVDEDKIGVVDTSEMENRFMIYDIKK</sequence>
<keyword evidence="2" id="KW-1185">Reference proteome</keyword>
<dbReference type="EMBL" id="CCKQ01000286">
    <property type="protein sequence ID" value="CDW71345.1"/>
    <property type="molecule type" value="Genomic_DNA"/>
</dbReference>
<evidence type="ECO:0000313" key="1">
    <source>
        <dbReference type="EMBL" id="CDW71345.1"/>
    </source>
</evidence>
<name>A0A077ZPP7_STYLE</name>
<organism evidence="1 2">
    <name type="scientific">Stylonychia lemnae</name>
    <name type="common">Ciliate</name>
    <dbReference type="NCBI Taxonomy" id="5949"/>
    <lineage>
        <taxon>Eukaryota</taxon>
        <taxon>Sar</taxon>
        <taxon>Alveolata</taxon>
        <taxon>Ciliophora</taxon>
        <taxon>Intramacronucleata</taxon>
        <taxon>Spirotrichea</taxon>
        <taxon>Stichotrichia</taxon>
        <taxon>Sporadotrichida</taxon>
        <taxon>Oxytrichidae</taxon>
        <taxon>Stylonychinae</taxon>
        <taxon>Stylonychia</taxon>
    </lineage>
</organism>
<reference evidence="1 2" key="1">
    <citation type="submission" date="2014-06" db="EMBL/GenBank/DDBJ databases">
        <authorList>
            <person name="Swart Estienne"/>
        </authorList>
    </citation>
    <scope>NUCLEOTIDE SEQUENCE [LARGE SCALE GENOMIC DNA]</scope>
    <source>
        <strain evidence="1 2">130c</strain>
    </source>
</reference>
<accession>A0A077ZPP7</accession>
<dbReference type="InParanoid" id="A0A077ZPP7"/>
<protein>
    <submittedName>
        <fullName evidence="1">Uncharacterized protein</fullName>
    </submittedName>
</protein>
<dbReference type="Proteomes" id="UP000039865">
    <property type="component" value="Unassembled WGS sequence"/>
</dbReference>
<proteinExistence type="predicted"/>
<evidence type="ECO:0000313" key="2">
    <source>
        <dbReference type="Proteomes" id="UP000039865"/>
    </source>
</evidence>
<gene>
    <name evidence="1" type="primary">Contig5155.g5525</name>
    <name evidence="1" type="ORF">STYLEM_288</name>
</gene>
<dbReference type="AlphaFoldDB" id="A0A077ZPP7"/>